<keyword evidence="7 9" id="KW-0496">Mitochondrion</keyword>
<dbReference type="AlphaFoldDB" id="A0A7I8VKE2"/>
<evidence type="ECO:0000256" key="9">
    <source>
        <dbReference type="RuleBase" id="RU368017"/>
    </source>
</evidence>
<name>A0A7I8VKE2_9ANNE</name>
<keyword evidence="5 9" id="KW-0999">Mitochondrion inner membrane</keyword>
<evidence type="ECO:0000256" key="7">
    <source>
        <dbReference type="ARBA" id="ARBA00023128"/>
    </source>
</evidence>
<dbReference type="InterPro" id="IPR013837">
    <property type="entry name" value="ATP_synth_F0_suB"/>
</dbReference>
<evidence type="ECO:0000256" key="1">
    <source>
        <dbReference type="ARBA" id="ARBA00007479"/>
    </source>
</evidence>
<protein>
    <recommendedName>
        <fullName evidence="9">ATP synthase subunit b</fullName>
    </recommendedName>
</protein>
<comment type="subcellular location">
    <subcellularLocation>
        <location evidence="9">Mitochondrion</location>
    </subcellularLocation>
    <subcellularLocation>
        <location evidence="9">Mitochondrion inner membrane</location>
    </subcellularLocation>
</comment>
<dbReference type="PANTHER" id="PTHR12733:SF3">
    <property type="entry name" value="ATP SYNTHASE F(0) COMPLEX SUBUNIT B1, MITOCHONDRIAL"/>
    <property type="match status" value="1"/>
</dbReference>
<dbReference type="GO" id="GO:0045259">
    <property type="term" value="C:proton-transporting ATP synthase complex"/>
    <property type="evidence" value="ECO:0007669"/>
    <property type="project" value="UniProtKB-KW"/>
</dbReference>
<evidence type="ECO:0000313" key="10">
    <source>
        <dbReference type="EMBL" id="CAD5116750.1"/>
    </source>
</evidence>
<proteinExistence type="inferred from homology"/>
<accession>A0A7I8VKE2</accession>
<keyword evidence="2 9" id="KW-0813">Transport</keyword>
<dbReference type="Pfam" id="PF05405">
    <property type="entry name" value="Mt_ATP-synt_B"/>
    <property type="match status" value="1"/>
</dbReference>
<comment type="caution">
    <text evidence="10">The sequence shown here is derived from an EMBL/GenBank/DDBJ whole genome shotgun (WGS) entry which is preliminary data.</text>
</comment>
<organism evidence="10 11">
    <name type="scientific">Dimorphilus gyrociliatus</name>
    <dbReference type="NCBI Taxonomy" id="2664684"/>
    <lineage>
        <taxon>Eukaryota</taxon>
        <taxon>Metazoa</taxon>
        <taxon>Spiralia</taxon>
        <taxon>Lophotrochozoa</taxon>
        <taxon>Annelida</taxon>
        <taxon>Polychaeta</taxon>
        <taxon>Polychaeta incertae sedis</taxon>
        <taxon>Dinophilidae</taxon>
        <taxon>Dimorphilus</taxon>
    </lineage>
</organism>
<evidence type="ECO:0000313" key="11">
    <source>
        <dbReference type="Proteomes" id="UP000549394"/>
    </source>
</evidence>
<evidence type="ECO:0000256" key="2">
    <source>
        <dbReference type="ARBA" id="ARBA00022448"/>
    </source>
</evidence>
<dbReference type="GO" id="GO:0046933">
    <property type="term" value="F:proton-transporting ATP synthase activity, rotational mechanism"/>
    <property type="evidence" value="ECO:0007669"/>
    <property type="project" value="TreeGrafter"/>
</dbReference>
<evidence type="ECO:0000256" key="6">
    <source>
        <dbReference type="ARBA" id="ARBA00023065"/>
    </source>
</evidence>
<comment type="subunit">
    <text evidence="9">F-type ATPases have 2 components, CF(1) - the catalytic core - and CF(0) - the membrane proton channel. CF(1) and CF(0) have multiple subunits.</text>
</comment>
<dbReference type="SUPFAM" id="SSF161060">
    <property type="entry name" value="ATP synthase B chain-like"/>
    <property type="match status" value="1"/>
</dbReference>
<keyword evidence="8 9" id="KW-0472">Membrane</keyword>
<dbReference type="Gene3D" id="1.20.5.2210">
    <property type="match status" value="1"/>
</dbReference>
<dbReference type="Proteomes" id="UP000549394">
    <property type="component" value="Unassembled WGS sequence"/>
</dbReference>
<keyword evidence="11" id="KW-1185">Reference proteome</keyword>
<gene>
    <name evidence="10" type="ORF">DGYR_LOCUS5345</name>
</gene>
<evidence type="ECO:0000256" key="5">
    <source>
        <dbReference type="ARBA" id="ARBA00022792"/>
    </source>
</evidence>
<dbReference type="InterPro" id="IPR008688">
    <property type="entry name" value="ATP_synth_Bsub_B/MI25"/>
</dbReference>
<evidence type="ECO:0000256" key="4">
    <source>
        <dbReference type="ARBA" id="ARBA00022781"/>
    </source>
</evidence>
<keyword evidence="4 9" id="KW-0375">Hydrogen ion transport</keyword>
<dbReference type="EMBL" id="CAJFCJ010000006">
    <property type="protein sequence ID" value="CAD5116750.1"/>
    <property type="molecule type" value="Genomic_DNA"/>
</dbReference>
<comment type="function">
    <text evidence="9">Subunit b, of the mitochondrial membrane ATP synthase complex (F(1)F(0) ATP synthase or Complex V) that produces ATP from ADP in the presence of a proton gradient across the membrane which is generated by electron transport complexes of the respiratory chain. ATP synthase complex consist of a soluble F(1) head domain - the catalytic core - and a membrane F(1) domain - the membrane proton channel. These two domains are linked by a central stalk rotating inside the F(1) region and a stationary peripheral stalk. During catalysis, ATP synthesis in the catalytic domain of F(1) is coupled via a rotary mechanism of the central stalk subunits to proton translocation. In vivo, can only synthesize ATP although its ATP hydrolase activity can be activated artificially in vitro. Part of the complex F(0) domain. Part of the complex F(0) domain and the peripheric stalk, which acts as a stator to hold the catalytic alpha(3)beta(3) subcomplex and subunit a/ATP6 static relative to the rotary elements.</text>
</comment>
<reference evidence="10 11" key="1">
    <citation type="submission" date="2020-08" db="EMBL/GenBank/DDBJ databases">
        <authorList>
            <person name="Hejnol A."/>
        </authorList>
    </citation>
    <scope>NUCLEOTIDE SEQUENCE [LARGE SCALE GENOMIC DNA]</scope>
</reference>
<keyword evidence="6 9" id="KW-0406">Ion transport</keyword>
<comment type="similarity">
    <text evidence="1 9">Belongs to the eukaryotic ATPase B chain family.</text>
</comment>
<dbReference type="PANTHER" id="PTHR12733">
    <property type="entry name" value="MITOCHONDRIAL ATP SYNTHASE B CHAIN"/>
    <property type="match status" value="1"/>
</dbReference>
<keyword evidence="3 9" id="KW-0138">CF(0)</keyword>
<evidence type="ECO:0000256" key="8">
    <source>
        <dbReference type="ARBA" id="ARBA00023136"/>
    </source>
</evidence>
<sequence>MFSRLSSSAARSTRLLLSNSEWSLQSVRPVSFKAVPWKKHFENWEKANALYNSPERDRVNFPDPVQPERHPPVRLGFIPDSWFQAFYEKTGVTGPYVFGVGALTFLLSKEYWVMDHGYVEFLSFWLAMAYLIKKVGPLYKPAAEKYMTDYEKANWTDPIAQAKTEAKEVIAEAEKAIWQQDAQKMLFEAKKENVQLQLEAIYRQRLHEVQQKVKKRLDYQIEKQNAQRRFEQDHMVSWIVNNVVKSITPQQEKDSIKQCIGTLKGLAVKA</sequence>
<dbReference type="GO" id="GO:0005743">
    <property type="term" value="C:mitochondrial inner membrane"/>
    <property type="evidence" value="ECO:0007669"/>
    <property type="project" value="UniProtKB-SubCell"/>
</dbReference>
<evidence type="ECO:0000256" key="3">
    <source>
        <dbReference type="ARBA" id="ARBA00022547"/>
    </source>
</evidence>
<dbReference type="OrthoDB" id="67388at2759"/>